<dbReference type="EMBL" id="JAUTXU010000142">
    <property type="protein sequence ID" value="KAK3704179.1"/>
    <property type="molecule type" value="Genomic_DNA"/>
</dbReference>
<protein>
    <submittedName>
        <fullName evidence="1">Uncharacterized protein</fullName>
    </submittedName>
</protein>
<evidence type="ECO:0000313" key="1">
    <source>
        <dbReference type="EMBL" id="KAK3704179.1"/>
    </source>
</evidence>
<name>A0ACC3MXM9_9PEZI</name>
<proteinExistence type="predicted"/>
<comment type="caution">
    <text evidence="1">The sequence shown here is derived from an EMBL/GenBank/DDBJ whole genome shotgun (WGS) entry which is preliminary data.</text>
</comment>
<dbReference type="Proteomes" id="UP001281147">
    <property type="component" value="Unassembled WGS sequence"/>
</dbReference>
<accession>A0ACC3MXM9</accession>
<organism evidence="1 2">
    <name type="scientific">Vermiconidia calcicola</name>
    <dbReference type="NCBI Taxonomy" id="1690605"/>
    <lineage>
        <taxon>Eukaryota</taxon>
        <taxon>Fungi</taxon>
        <taxon>Dikarya</taxon>
        <taxon>Ascomycota</taxon>
        <taxon>Pezizomycotina</taxon>
        <taxon>Dothideomycetes</taxon>
        <taxon>Dothideomycetidae</taxon>
        <taxon>Mycosphaerellales</taxon>
        <taxon>Extremaceae</taxon>
        <taxon>Vermiconidia</taxon>
    </lineage>
</organism>
<evidence type="ECO:0000313" key="2">
    <source>
        <dbReference type="Proteomes" id="UP001281147"/>
    </source>
</evidence>
<reference evidence="1" key="1">
    <citation type="submission" date="2023-07" db="EMBL/GenBank/DDBJ databases">
        <title>Black Yeasts Isolated from many extreme environments.</title>
        <authorList>
            <person name="Coleine C."/>
            <person name="Stajich J.E."/>
            <person name="Selbmann L."/>
        </authorList>
    </citation>
    <scope>NUCLEOTIDE SEQUENCE</scope>
    <source>
        <strain evidence="1">CCFEE 5714</strain>
    </source>
</reference>
<sequence>MAPQKRSKKECLATIKNVWKVKDANQAFPKQGKWLVHDEVDADVLLELAKLAEVCPRLSLAQTMMTWAKAQRLKAHKKCRKYHKMHTLRTMAPDCRLARHGLEDSQNVTLPVGPEDDSEEGAEEGGSEEVTDEDGSPLLETEEQAAQRQRAEAERRQRQEAQQVTQVQRDATRKERYDLFESNSKIVVTDEVRHIIDFITKTHSTSYRTTTELLDKVRPMLRNVKHQNDEFRALQELDTLEQTLFDGNLNASTQVIHFMQNAGIVPMGSVQLPEDGRQDAAAAAAGNGTSTTADADRATSNENGDTQ</sequence>
<gene>
    <name evidence="1" type="ORF">LTR37_014019</name>
</gene>
<keyword evidence="2" id="KW-1185">Reference proteome</keyword>